<proteinExistence type="predicted"/>
<dbReference type="AlphaFoldDB" id="Q8GGE7"/>
<evidence type="ECO:0000313" key="2">
    <source>
        <dbReference type="EMBL" id="AAN76279.1"/>
    </source>
</evidence>
<feature type="compositionally biased region" description="Polar residues" evidence="1">
    <location>
        <begin position="232"/>
        <end position="245"/>
    </location>
</feature>
<dbReference type="EMBL" id="AF533985">
    <property type="protein sequence ID" value="AAN76279.1"/>
    <property type="molecule type" value="Genomic_DNA"/>
</dbReference>
<feature type="compositionally biased region" description="Acidic residues" evidence="1">
    <location>
        <begin position="57"/>
        <end position="74"/>
    </location>
</feature>
<sequence>MLAAGALATLAALIAPHLGALAPYKPLILAAGGLGWAVAAWTVAPPPRARKKKAGPDDDVVQDEPEETTEDEPQESPGTLLLWHLITALSDAESVGRAGLHLDVVLASAIENGLLPETTEAAEWRAWVESCGIPVAEKVGYRIEGKPVTRVGVRIDAVTTVLGMSPTALLTARSQALAGGGPATPARPVGETPLLPPAETAPETPVQTPAGAPVPAALRLLPGGRQHPASAPSPTLSQGSAQEAR</sequence>
<reference evidence="2" key="1">
    <citation type="journal article" date="2003" name="Plasmid">
        <title>Complete sequencing and analysis of pEN2701, a novel 13-kb plasmid from an endophytic Streptomyces sp.</title>
        <authorList>
            <person name="Coombs J.T."/>
            <person name="Franco C.M.M."/>
            <person name="Loria R."/>
        </authorList>
    </citation>
    <scope>NUCLEOTIDE SEQUENCE</scope>
    <source>
        <strain evidence="2">EN27</strain>
        <plasmid evidence="2">pEN2701</plasmid>
    </source>
</reference>
<protein>
    <submittedName>
        <fullName evidence="2">Uncharacterized protein</fullName>
    </submittedName>
</protein>
<keyword evidence="2" id="KW-0614">Plasmid</keyword>
<geneLocation type="plasmid" evidence="2">
    <name>pEN2701</name>
</geneLocation>
<name>Q8GGE7_9ACTN</name>
<feature type="region of interest" description="Disordered" evidence="1">
    <location>
        <begin position="47"/>
        <end position="77"/>
    </location>
</feature>
<feature type="region of interest" description="Disordered" evidence="1">
    <location>
        <begin position="176"/>
        <end position="245"/>
    </location>
</feature>
<organism evidence="2">
    <name type="scientific">Streptomyces sp. EN27</name>
    <dbReference type="NCBI Taxonomy" id="211464"/>
    <lineage>
        <taxon>Bacteria</taxon>
        <taxon>Bacillati</taxon>
        <taxon>Actinomycetota</taxon>
        <taxon>Actinomycetes</taxon>
        <taxon>Kitasatosporales</taxon>
        <taxon>Streptomycetaceae</taxon>
        <taxon>Streptomyces</taxon>
    </lineage>
</organism>
<evidence type="ECO:0000256" key="1">
    <source>
        <dbReference type="SAM" id="MobiDB-lite"/>
    </source>
</evidence>
<accession>Q8GGE7</accession>